<dbReference type="Proteomes" id="UP001046350">
    <property type="component" value="Chromosome"/>
</dbReference>
<organism evidence="1 2">
    <name type="scientific">Pseudomonas fakonensis</name>
    <dbReference type="NCBI Taxonomy" id="2842355"/>
    <lineage>
        <taxon>Bacteria</taxon>
        <taxon>Pseudomonadati</taxon>
        <taxon>Pseudomonadota</taxon>
        <taxon>Gammaproteobacteria</taxon>
        <taxon>Pseudomonadales</taxon>
        <taxon>Pseudomonadaceae</taxon>
        <taxon>Pseudomonas</taxon>
    </lineage>
</organism>
<evidence type="ECO:0008006" key="3">
    <source>
        <dbReference type="Google" id="ProtNLM"/>
    </source>
</evidence>
<gene>
    <name evidence="1" type="ORF">KSS94_21485</name>
</gene>
<accession>A0ABX8N2C0</accession>
<reference evidence="1" key="1">
    <citation type="journal article" date="2021" name="Microorganisms">
        <title>The Ever-Expanding Pseudomonas Genus: Description of 43 New Species and Partition of the Pseudomonas putida Group.</title>
        <authorList>
            <person name="Girard L."/>
            <person name="Lood C."/>
            <person name="Hofte M."/>
            <person name="Vandamme P."/>
            <person name="Rokni-Zadeh H."/>
            <person name="van Noort V."/>
            <person name="Lavigne R."/>
            <person name="De Mot R."/>
        </authorList>
    </citation>
    <scope>NUCLEOTIDE SEQUENCE</scope>
    <source>
        <strain evidence="1">COW40</strain>
    </source>
</reference>
<dbReference type="EMBL" id="CP077076">
    <property type="protein sequence ID" value="QXH50491.1"/>
    <property type="molecule type" value="Genomic_DNA"/>
</dbReference>
<dbReference type="RefSeq" id="WP_217840066.1">
    <property type="nucleotide sequence ID" value="NZ_CP077076.1"/>
</dbReference>
<keyword evidence="2" id="KW-1185">Reference proteome</keyword>
<proteinExistence type="predicted"/>
<name>A0ABX8N2C0_9PSED</name>
<evidence type="ECO:0000313" key="1">
    <source>
        <dbReference type="EMBL" id="QXH50491.1"/>
    </source>
</evidence>
<sequence length="554" mass="58141">MNTYSENLQATVNDTLAALAAEQARVQALHQANDYKLYYAQQARITTQQAVDDLRQVQTLCGVLNQQGQACTIVIGNLQQSAGTVASAVGASNTNMATAAANVNIAANAIAALAADIGSALNTTIASLFDTELHRQVQQANSFVNEVANDARELSRLAMDASGRTSEIVAQPLAQQTDAVAAGIDALAKGAQAASDSAATQLAAALATATGAARAERQAEGAVRDSASQVAACQATYQSANEQLNFKLKVRATGPNQVKVSFSEQLALAPRFRAAPASLIEVPAVEPRFHLLVLPQNQAATFSLTQAQQLFASRVPGRIPEVTSGDDGQPLTLESDVNGQAIVPGTAYVAWLLVELSLGYQRFIGDFTELLSAPSLPFTPLIPLPQAQRGGDVELPNKPDAPLAVLHFNAATLADRPDGLEYRCLLVESTAPLRKLGLLISEQARKAPVYFTLDIALQVAPANYEVALPGEPAKTGKAKAKTDDGEAAATGAVTSYSVNIDATTTDVFGNPLKPGTPYQPYILALVDSDLDEDAEAYQSVLSDKLALLTLPKAQ</sequence>
<evidence type="ECO:0000313" key="2">
    <source>
        <dbReference type="Proteomes" id="UP001046350"/>
    </source>
</evidence>
<protein>
    <recommendedName>
        <fullName evidence="3">Tc toxin complex TcA C-terminal TcB-binding domain-containing protein</fullName>
    </recommendedName>
</protein>